<dbReference type="Gene3D" id="1.10.3720.10">
    <property type="entry name" value="MetI-like"/>
    <property type="match status" value="1"/>
</dbReference>
<evidence type="ECO:0000256" key="5">
    <source>
        <dbReference type="ARBA" id="ARBA00022989"/>
    </source>
</evidence>
<dbReference type="EMBL" id="CP025066">
    <property type="protein sequence ID" value="AUX08256.1"/>
    <property type="molecule type" value="Genomic_DNA"/>
</dbReference>
<feature type="transmembrane region" description="Helical" evidence="7">
    <location>
        <begin position="23"/>
        <end position="40"/>
    </location>
</feature>
<dbReference type="Pfam" id="PF00528">
    <property type="entry name" value="BPD_transp_1"/>
    <property type="match status" value="1"/>
</dbReference>
<dbReference type="PANTHER" id="PTHR30043">
    <property type="entry name" value="PHOSPHONATES TRANSPORT SYSTEM PERMEASE PROTEIN"/>
    <property type="match status" value="1"/>
</dbReference>
<dbReference type="GO" id="GO:0015416">
    <property type="term" value="F:ABC-type phosphonate transporter activity"/>
    <property type="evidence" value="ECO:0007669"/>
    <property type="project" value="InterPro"/>
</dbReference>
<accession>A0A343TGN4</accession>
<protein>
    <submittedName>
        <fullName evidence="9">Phosphonate transport system permease protein</fullName>
    </submittedName>
</protein>
<name>A0A343TGN4_9EURY</name>
<evidence type="ECO:0000259" key="8">
    <source>
        <dbReference type="PROSITE" id="PS50928"/>
    </source>
</evidence>
<dbReference type="PROSITE" id="PS50928">
    <property type="entry name" value="ABC_TM1"/>
    <property type="match status" value="1"/>
</dbReference>
<organism evidence="9 10">
    <name type="scientific">Halalkaliarchaeum desulfuricum</name>
    <dbReference type="NCBI Taxonomy" id="2055893"/>
    <lineage>
        <taxon>Archaea</taxon>
        <taxon>Methanobacteriati</taxon>
        <taxon>Methanobacteriota</taxon>
        <taxon>Stenosarchaea group</taxon>
        <taxon>Halobacteria</taxon>
        <taxon>Halobacteriales</taxon>
        <taxon>Haloferacaceae</taxon>
        <taxon>Halalkaliarchaeum</taxon>
    </lineage>
</organism>
<keyword evidence="6 7" id="KW-0472">Membrane</keyword>
<keyword evidence="10" id="KW-1185">Reference proteome</keyword>
<dbReference type="Proteomes" id="UP000263012">
    <property type="component" value="Chromosome"/>
</dbReference>
<dbReference type="GO" id="GO:0005886">
    <property type="term" value="C:plasma membrane"/>
    <property type="evidence" value="ECO:0007669"/>
    <property type="project" value="UniProtKB-SubCell"/>
</dbReference>
<evidence type="ECO:0000256" key="6">
    <source>
        <dbReference type="ARBA" id="ARBA00023136"/>
    </source>
</evidence>
<feature type="transmembrane region" description="Helical" evidence="7">
    <location>
        <begin position="132"/>
        <end position="156"/>
    </location>
</feature>
<keyword evidence="5 7" id="KW-1133">Transmembrane helix</keyword>
<dbReference type="NCBIfam" id="TIGR01097">
    <property type="entry name" value="PhnE"/>
    <property type="match status" value="1"/>
</dbReference>
<reference evidence="10" key="1">
    <citation type="submission" date="2017-11" db="EMBL/GenBank/DDBJ databases">
        <title>Phenotypic and genomic properties of facultatively anaerobic sulfur-reducing natronoarchaea from hypersaline soda lakes.</title>
        <authorList>
            <person name="Sorokin D.Y."/>
            <person name="Kublanov I.V."/>
            <person name="Roman P."/>
            <person name="Sinninghe Damste J.S."/>
            <person name="Golyshin P.N."/>
            <person name="Rojo D."/>
            <person name="Ciordia S."/>
            <person name="Mena M.D.C."/>
            <person name="Ferrer M."/>
            <person name="Messina E."/>
            <person name="Smedile F."/>
            <person name="La Spada G."/>
            <person name="La Cono V."/>
            <person name="Yakimov M.M."/>
        </authorList>
    </citation>
    <scope>NUCLEOTIDE SEQUENCE [LARGE SCALE GENOMIC DNA]</scope>
    <source>
        <strain evidence="10">AArc-Sl</strain>
    </source>
</reference>
<dbReference type="KEGG" id="hdf:AArcSl_0606"/>
<sequence>MTGESSEAVPSTWERPTVFYNKTVKWLIYAVIILFVLWSAWEMRIGLERLLAGIEGAYSLVSGMYPPDLSPTATDRVWEGMIESIAMAIVATLIGVTLSTPVAVMAAENLVPRPVYYVGRAIVSISRGLHELVLGIIAVIAVGFGPLAGVIALVFATPGFFSKLLAEDLEDIDTGQVDAIRATGGSTLQVLLYGVAPQVMPRVIGLAIYRWDINIRAATIIGIVGAGGIGQTLLTSFDNYDYDLSATIILAIIAVVLVGEATSAWWRRRVK</sequence>
<evidence type="ECO:0000256" key="4">
    <source>
        <dbReference type="ARBA" id="ARBA00022692"/>
    </source>
</evidence>
<evidence type="ECO:0000256" key="1">
    <source>
        <dbReference type="ARBA" id="ARBA00004651"/>
    </source>
</evidence>
<dbReference type="AlphaFoldDB" id="A0A343TGN4"/>
<evidence type="ECO:0000313" key="10">
    <source>
        <dbReference type="Proteomes" id="UP000263012"/>
    </source>
</evidence>
<dbReference type="PANTHER" id="PTHR30043:SF1">
    <property type="entry name" value="ABC TRANSPORT SYSTEM PERMEASE PROTEIN P69"/>
    <property type="match status" value="1"/>
</dbReference>
<feature type="transmembrane region" description="Helical" evidence="7">
    <location>
        <begin position="246"/>
        <end position="266"/>
    </location>
</feature>
<feature type="transmembrane region" description="Helical" evidence="7">
    <location>
        <begin position="85"/>
        <end position="111"/>
    </location>
</feature>
<evidence type="ECO:0000256" key="2">
    <source>
        <dbReference type="ARBA" id="ARBA00022448"/>
    </source>
</evidence>
<evidence type="ECO:0000256" key="3">
    <source>
        <dbReference type="ARBA" id="ARBA00022475"/>
    </source>
</evidence>
<feature type="domain" description="ABC transmembrane type-1" evidence="8">
    <location>
        <begin position="81"/>
        <end position="263"/>
    </location>
</feature>
<dbReference type="OrthoDB" id="252910at2157"/>
<dbReference type="RefSeq" id="WP_119814850.1">
    <property type="nucleotide sequence ID" value="NZ_CP025066.1"/>
</dbReference>
<dbReference type="InterPro" id="IPR005769">
    <property type="entry name" value="PhnE/PtxC"/>
</dbReference>
<comment type="subcellular location">
    <subcellularLocation>
        <location evidence="1 7">Cell membrane</location>
        <topology evidence="1 7">Multi-pass membrane protein</topology>
    </subcellularLocation>
</comment>
<feature type="transmembrane region" description="Helical" evidence="7">
    <location>
        <begin position="215"/>
        <end position="234"/>
    </location>
</feature>
<keyword evidence="4 7" id="KW-0812">Transmembrane</keyword>
<proteinExistence type="inferred from homology"/>
<comment type="similarity">
    <text evidence="7">Belongs to the binding-protein-dependent transport system permease family.</text>
</comment>
<dbReference type="GeneID" id="37876943"/>
<dbReference type="SUPFAM" id="SSF161098">
    <property type="entry name" value="MetI-like"/>
    <property type="match status" value="1"/>
</dbReference>
<keyword evidence="2 7" id="KW-0813">Transport</keyword>
<gene>
    <name evidence="9" type="primary">phnE2</name>
    <name evidence="9" type="ORF">AArcSl_0606</name>
</gene>
<evidence type="ECO:0000256" key="7">
    <source>
        <dbReference type="RuleBase" id="RU363032"/>
    </source>
</evidence>
<dbReference type="InterPro" id="IPR000515">
    <property type="entry name" value="MetI-like"/>
</dbReference>
<evidence type="ECO:0000313" key="9">
    <source>
        <dbReference type="EMBL" id="AUX08256.1"/>
    </source>
</evidence>
<dbReference type="InterPro" id="IPR035906">
    <property type="entry name" value="MetI-like_sf"/>
</dbReference>
<keyword evidence="3" id="KW-1003">Cell membrane</keyword>